<name>A0A813TFC5_9BILA</name>
<feature type="region of interest" description="Disordered" evidence="13">
    <location>
        <begin position="1"/>
        <end position="24"/>
    </location>
</feature>
<dbReference type="GO" id="GO:0005634">
    <property type="term" value="C:nucleus"/>
    <property type="evidence" value="ECO:0007669"/>
    <property type="project" value="TreeGrafter"/>
</dbReference>
<comment type="caution">
    <text evidence="15">The sequence shown here is derived from an EMBL/GenBank/DDBJ whole genome shotgun (WGS) entry which is preliminary data.</text>
</comment>
<evidence type="ECO:0000256" key="10">
    <source>
        <dbReference type="ARBA" id="ARBA00023158"/>
    </source>
</evidence>
<feature type="domain" description="Methyltransferase" evidence="14">
    <location>
        <begin position="54"/>
        <end position="201"/>
    </location>
</feature>
<dbReference type="Gene3D" id="3.40.50.150">
    <property type="entry name" value="Vaccinia Virus protein VP39"/>
    <property type="match status" value="1"/>
</dbReference>
<comment type="similarity">
    <text evidence="2">Belongs to the methyltransferase superfamily. HEN1 family.</text>
</comment>
<evidence type="ECO:0000259" key="14">
    <source>
        <dbReference type="Pfam" id="PF13847"/>
    </source>
</evidence>
<dbReference type="EMBL" id="CAJNOC010000836">
    <property type="protein sequence ID" value="CAF0808296.1"/>
    <property type="molecule type" value="Genomic_DNA"/>
</dbReference>
<evidence type="ECO:0000256" key="12">
    <source>
        <dbReference type="ARBA" id="ARBA00048418"/>
    </source>
</evidence>
<dbReference type="GO" id="GO:0003723">
    <property type="term" value="F:RNA binding"/>
    <property type="evidence" value="ECO:0007669"/>
    <property type="project" value="UniProtKB-KW"/>
</dbReference>
<evidence type="ECO:0000256" key="5">
    <source>
        <dbReference type="ARBA" id="ARBA00022679"/>
    </source>
</evidence>
<proteinExistence type="inferred from homology"/>
<protein>
    <recommendedName>
        <fullName evidence="3">Small RNA 2'-O-methyltransferase</fullName>
        <ecNumber evidence="11">2.1.1.386</ecNumber>
    </recommendedName>
</protein>
<comment type="cofactor">
    <cofactor evidence="1">
        <name>Mg(2+)</name>
        <dbReference type="ChEBI" id="CHEBI:18420"/>
    </cofactor>
</comment>
<dbReference type="InterPro" id="IPR025714">
    <property type="entry name" value="Methyltranfer_dom"/>
</dbReference>
<dbReference type="GO" id="GO:0005737">
    <property type="term" value="C:cytoplasm"/>
    <property type="evidence" value="ECO:0007669"/>
    <property type="project" value="TreeGrafter"/>
</dbReference>
<evidence type="ECO:0000256" key="11">
    <source>
        <dbReference type="ARBA" id="ARBA00035025"/>
    </source>
</evidence>
<dbReference type="AlphaFoldDB" id="A0A813TFC5"/>
<dbReference type="GO" id="GO:0090486">
    <property type="term" value="F:small RNA 2'-O-methyltransferase activity"/>
    <property type="evidence" value="ECO:0007669"/>
    <property type="project" value="UniProtKB-EC"/>
</dbReference>
<accession>A0A813TFC5</accession>
<keyword evidence="8" id="KW-0460">Magnesium</keyword>
<dbReference type="InterPro" id="IPR026610">
    <property type="entry name" value="Hen1"/>
</dbReference>
<feature type="non-terminal residue" evidence="15">
    <location>
        <position position="1"/>
    </location>
</feature>
<evidence type="ECO:0000256" key="1">
    <source>
        <dbReference type="ARBA" id="ARBA00001946"/>
    </source>
</evidence>
<keyword evidence="4" id="KW-0489">Methyltransferase</keyword>
<dbReference type="GO" id="GO:0030422">
    <property type="term" value="P:siRNA processing"/>
    <property type="evidence" value="ECO:0007669"/>
    <property type="project" value="TreeGrafter"/>
</dbReference>
<evidence type="ECO:0000256" key="9">
    <source>
        <dbReference type="ARBA" id="ARBA00022884"/>
    </source>
</evidence>
<dbReference type="EC" id="2.1.1.386" evidence="11"/>
<gene>
    <name evidence="15" type="ORF">OXX778_LOCUS6837</name>
</gene>
<dbReference type="InterPro" id="IPR029063">
    <property type="entry name" value="SAM-dependent_MTases_sf"/>
</dbReference>
<reference evidence="15" key="1">
    <citation type="submission" date="2021-02" db="EMBL/GenBank/DDBJ databases">
        <authorList>
            <person name="Nowell W R."/>
        </authorList>
    </citation>
    <scope>NUCLEOTIDE SEQUENCE</scope>
    <source>
        <strain evidence="15">Ploen Becks lab</strain>
    </source>
</reference>
<keyword evidence="10" id="KW-0943">RNA-mediated gene silencing</keyword>
<sequence>SIDEDLSHQVTSSNQKDQTDDLSDELNNKLSFDPPLYIQRYDYVLNYLNKFKCKTIMDIGCAECKFIHFLKQMNDDLNLIVGVDMDDEVLEKGKNKFTDNLVDIIHPRKNPLDVFIIKGDISQPDKYFLDKFSYENSGLEFVSLIEIIEHMYEETLDKCIDTVFSQLKPKYVLITTPNSEFNIVFEELDQNNNNKREHDERKINPKFRHWDHKFEWTRLEFETWCQNRILNQYKQYKLFNDTYDGLGVAPEGYENVGFCTQIALFVNEDYCQENTTNDFQVYLKEKKRIYLKNRNLMPDEKVKQDMYYQPNDTHSFENSKRFKVNTNEEYKVMHSFNYPFELYEFENESDRNEVLLDELYHAILFVTTPSKYSKYSYTQNSCDNNDILSGHLTEEEKEKLNNDIDLYDDTIRLAKVEILFDFNSIKKFNLTQKELIRIMKENKFQFTKNDKYVIHTIKYEESSSESSSSSSVVEYEDSYYSKKNLDNYFEINEKMSIEMNESYESSKTTSNSEFFDDENWDIYFNEQEPIHTNISKKPTLVDQFEDADGNDFTWSEEYIQKCLNFQPKSRRDRLRLSDFNSYNYNYENQIKITYNLRAARKKNRVCSLDTFDLNKEQFTLD</sequence>
<dbReference type="GO" id="GO:0046872">
    <property type="term" value="F:metal ion binding"/>
    <property type="evidence" value="ECO:0007669"/>
    <property type="project" value="UniProtKB-KW"/>
</dbReference>
<keyword evidence="5" id="KW-0808">Transferase</keyword>
<keyword evidence="9" id="KW-0694">RNA-binding</keyword>
<dbReference type="Proteomes" id="UP000663879">
    <property type="component" value="Unassembled WGS sequence"/>
</dbReference>
<evidence type="ECO:0000256" key="13">
    <source>
        <dbReference type="SAM" id="MobiDB-lite"/>
    </source>
</evidence>
<keyword evidence="7" id="KW-0479">Metal-binding</keyword>
<dbReference type="GO" id="GO:0034587">
    <property type="term" value="P:piRNA processing"/>
    <property type="evidence" value="ECO:0007669"/>
    <property type="project" value="TreeGrafter"/>
</dbReference>
<evidence type="ECO:0000256" key="8">
    <source>
        <dbReference type="ARBA" id="ARBA00022842"/>
    </source>
</evidence>
<evidence type="ECO:0000256" key="6">
    <source>
        <dbReference type="ARBA" id="ARBA00022691"/>
    </source>
</evidence>
<evidence type="ECO:0000313" key="16">
    <source>
        <dbReference type="Proteomes" id="UP000663879"/>
    </source>
</evidence>
<dbReference type="Pfam" id="PF13847">
    <property type="entry name" value="Methyltransf_31"/>
    <property type="match status" value="1"/>
</dbReference>
<dbReference type="GO" id="GO:0001510">
    <property type="term" value="P:RNA methylation"/>
    <property type="evidence" value="ECO:0007669"/>
    <property type="project" value="InterPro"/>
</dbReference>
<evidence type="ECO:0000256" key="4">
    <source>
        <dbReference type="ARBA" id="ARBA00022603"/>
    </source>
</evidence>
<dbReference type="PANTHER" id="PTHR21404">
    <property type="entry name" value="HEN1"/>
    <property type="match status" value="1"/>
</dbReference>
<evidence type="ECO:0000256" key="3">
    <source>
        <dbReference type="ARBA" id="ARBA00021330"/>
    </source>
</evidence>
<dbReference type="SUPFAM" id="SSF53335">
    <property type="entry name" value="S-adenosyl-L-methionine-dependent methyltransferases"/>
    <property type="match status" value="1"/>
</dbReference>
<evidence type="ECO:0000313" key="15">
    <source>
        <dbReference type="EMBL" id="CAF0808296.1"/>
    </source>
</evidence>
<keyword evidence="6" id="KW-0949">S-adenosyl-L-methionine</keyword>
<comment type="catalytic activity">
    <reaction evidence="12">
        <text>small RNA 3'-end nucleotide + S-adenosyl-L-methionine = small RNA 3'-end 2'-O-methylnucleotide + S-adenosyl-L-homocysteine + H(+)</text>
        <dbReference type="Rhea" id="RHEA:37887"/>
        <dbReference type="Rhea" id="RHEA-COMP:10415"/>
        <dbReference type="Rhea" id="RHEA-COMP:10416"/>
        <dbReference type="ChEBI" id="CHEBI:15378"/>
        <dbReference type="ChEBI" id="CHEBI:57856"/>
        <dbReference type="ChEBI" id="CHEBI:59789"/>
        <dbReference type="ChEBI" id="CHEBI:74896"/>
        <dbReference type="ChEBI" id="CHEBI:74898"/>
        <dbReference type="EC" id="2.1.1.386"/>
    </reaction>
</comment>
<dbReference type="PANTHER" id="PTHR21404:SF3">
    <property type="entry name" value="SMALL RNA 2'-O-METHYLTRANSFERASE"/>
    <property type="match status" value="1"/>
</dbReference>
<dbReference type="OrthoDB" id="2154311at2759"/>
<evidence type="ECO:0000256" key="7">
    <source>
        <dbReference type="ARBA" id="ARBA00022723"/>
    </source>
</evidence>
<evidence type="ECO:0000256" key="2">
    <source>
        <dbReference type="ARBA" id="ARBA00009026"/>
    </source>
</evidence>
<keyword evidence="16" id="KW-1185">Reference proteome</keyword>
<organism evidence="15 16">
    <name type="scientific">Brachionus calyciflorus</name>
    <dbReference type="NCBI Taxonomy" id="104777"/>
    <lineage>
        <taxon>Eukaryota</taxon>
        <taxon>Metazoa</taxon>
        <taxon>Spiralia</taxon>
        <taxon>Gnathifera</taxon>
        <taxon>Rotifera</taxon>
        <taxon>Eurotatoria</taxon>
        <taxon>Monogononta</taxon>
        <taxon>Pseudotrocha</taxon>
        <taxon>Ploima</taxon>
        <taxon>Brachionidae</taxon>
        <taxon>Brachionus</taxon>
    </lineage>
</organism>